<dbReference type="Pfam" id="PF02698">
    <property type="entry name" value="DUF218"/>
    <property type="match status" value="1"/>
</dbReference>
<dbReference type="STRING" id="1802579.A2310_04900"/>
<dbReference type="GO" id="GO:0000270">
    <property type="term" value="P:peptidoglycan metabolic process"/>
    <property type="evidence" value="ECO:0007669"/>
    <property type="project" value="TreeGrafter"/>
</dbReference>
<dbReference type="InterPro" id="IPR051599">
    <property type="entry name" value="Cell_Envelope_Assoc"/>
</dbReference>
<dbReference type="CDD" id="cd06259">
    <property type="entry name" value="YdcF-like"/>
    <property type="match status" value="1"/>
</dbReference>
<organism evidence="2 3">
    <name type="scientific">candidate division WOR-1 bacterium RIFOXYB2_FULL_37_13</name>
    <dbReference type="NCBI Taxonomy" id="1802579"/>
    <lineage>
        <taxon>Bacteria</taxon>
        <taxon>Bacillati</taxon>
        <taxon>Saganbacteria</taxon>
    </lineage>
</organism>
<evidence type="ECO:0000313" key="3">
    <source>
        <dbReference type="Proteomes" id="UP000178417"/>
    </source>
</evidence>
<sequence>MLKKLFICFVVFIILFVFFYSFIFQGMASFLKVQDKLEKADIVLTLAGDSNGERVAQAVVLYKQGYAPKILMSGGPAVWNLTYAQNMRRQATSLGVPSKDVILQDRSKSTLEDIKFSLPILKKLSAKKLILVTSPTHIRRATLVARKYYGREGIKVIAYPVQESDFNPDRWWTRHEDLQLVVWEYISLAGYLLKGELF</sequence>
<evidence type="ECO:0000259" key="1">
    <source>
        <dbReference type="Pfam" id="PF02698"/>
    </source>
</evidence>
<dbReference type="InterPro" id="IPR003848">
    <property type="entry name" value="DUF218"/>
</dbReference>
<dbReference type="PANTHER" id="PTHR30336:SF4">
    <property type="entry name" value="ENVELOPE BIOGENESIS FACTOR ELYC"/>
    <property type="match status" value="1"/>
</dbReference>
<dbReference type="InterPro" id="IPR014729">
    <property type="entry name" value="Rossmann-like_a/b/a_fold"/>
</dbReference>
<dbReference type="EMBL" id="MEUB01000031">
    <property type="protein sequence ID" value="OGC22158.1"/>
    <property type="molecule type" value="Genomic_DNA"/>
</dbReference>
<evidence type="ECO:0000313" key="2">
    <source>
        <dbReference type="EMBL" id="OGC22158.1"/>
    </source>
</evidence>
<dbReference type="GO" id="GO:0043164">
    <property type="term" value="P:Gram-negative-bacterium-type cell wall biogenesis"/>
    <property type="evidence" value="ECO:0007669"/>
    <property type="project" value="TreeGrafter"/>
</dbReference>
<reference evidence="2 3" key="1">
    <citation type="journal article" date="2016" name="Nat. Commun.">
        <title>Thousands of microbial genomes shed light on interconnected biogeochemical processes in an aquifer system.</title>
        <authorList>
            <person name="Anantharaman K."/>
            <person name="Brown C.T."/>
            <person name="Hug L.A."/>
            <person name="Sharon I."/>
            <person name="Castelle C.J."/>
            <person name="Probst A.J."/>
            <person name="Thomas B.C."/>
            <person name="Singh A."/>
            <person name="Wilkins M.J."/>
            <person name="Karaoz U."/>
            <person name="Brodie E.L."/>
            <person name="Williams K.H."/>
            <person name="Hubbard S.S."/>
            <person name="Banfield J.F."/>
        </authorList>
    </citation>
    <scope>NUCLEOTIDE SEQUENCE [LARGE SCALE GENOMIC DNA]</scope>
</reference>
<dbReference type="Proteomes" id="UP000178417">
    <property type="component" value="Unassembled WGS sequence"/>
</dbReference>
<dbReference type="Gene3D" id="3.40.50.620">
    <property type="entry name" value="HUPs"/>
    <property type="match status" value="1"/>
</dbReference>
<comment type="caution">
    <text evidence="2">The sequence shown here is derived from an EMBL/GenBank/DDBJ whole genome shotgun (WGS) entry which is preliminary data.</text>
</comment>
<gene>
    <name evidence="2" type="ORF">A2310_04900</name>
</gene>
<proteinExistence type="predicted"/>
<feature type="domain" description="DUF218" evidence="1">
    <location>
        <begin position="43"/>
        <end position="186"/>
    </location>
</feature>
<accession>A0A1F4SNY4</accession>
<protein>
    <recommendedName>
        <fullName evidence="1">DUF218 domain-containing protein</fullName>
    </recommendedName>
</protein>
<dbReference type="GO" id="GO:0005886">
    <property type="term" value="C:plasma membrane"/>
    <property type="evidence" value="ECO:0007669"/>
    <property type="project" value="TreeGrafter"/>
</dbReference>
<dbReference type="AlphaFoldDB" id="A0A1F4SNY4"/>
<dbReference type="PANTHER" id="PTHR30336">
    <property type="entry name" value="INNER MEMBRANE PROTEIN, PROBABLE PERMEASE"/>
    <property type="match status" value="1"/>
</dbReference>
<name>A0A1F4SNY4_UNCSA</name>